<dbReference type="Pfam" id="PF12833">
    <property type="entry name" value="HTH_18"/>
    <property type="match status" value="1"/>
</dbReference>
<keyword evidence="2" id="KW-0238">DNA-binding</keyword>
<protein>
    <submittedName>
        <fullName evidence="5">AraC family transcriptional regulator</fullName>
    </submittedName>
</protein>
<evidence type="ECO:0000256" key="1">
    <source>
        <dbReference type="ARBA" id="ARBA00023015"/>
    </source>
</evidence>
<dbReference type="InterPro" id="IPR009057">
    <property type="entry name" value="Homeodomain-like_sf"/>
</dbReference>
<dbReference type="InterPro" id="IPR050204">
    <property type="entry name" value="AraC_XylS_family_regulators"/>
</dbReference>
<dbReference type="PROSITE" id="PS01124">
    <property type="entry name" value="HTH_ARAC_FAMILY_2"/>
    <property type="match status" value="1"/>
</dbReference>
<dbReference type="SUPFAM" id="SSF46689">
    <property type="entry name" value="Homeodomain-like"/>
    <property type="match status" value="2"/>
</dbReference>
<accession>A0ABP6C8L6</accession>
<keyword evidence="3" id="KW-0804">Transcription</keyword>
<evidence type="ECO:0000256" key="2">
    <source>
        <dbReference type="ARBA" id="ARBA00023125"/>
    </source>
</evidence>
<evidence type="ECO:0000259" key="4">
    <source>
        <dbReference type="PROSITE" id="PS01124"/>
    </source>
</evidence>
<dbReference type="InterPro" id="IPR035418">
    <property type="entry name" value="AraC-bd_2"/>
</dbReference>
<dbReference type="RefSeq" id="WP_344564627.1">
    <property type="nucleotide sequence ID" value="NZ_BAAARJ010000006.1"/>
</dbReference>
<organism evidence="5 6">
    <name type="scientific">Streptomyces axinellae</name>
    <dbReference type="NCBI Taxonomy" id="552788"/>
    <lineage>
        <taxon>Bacteria</taxon>
        <taxon>Bacillati</taxon>
        <taxon>Actinomycetota</taxon>
        <taxon>Actinomycetes</taxon>
        <taxon>Kitasatosporales</taxon>
        <taxon>Streptomycetaceae</taxon>
        <taxon>Streptomyces</taxon>
    </lineage>
</organism>
<keyword evidence="1" id="KW-0805">Transcription regulation</keyword>
<keyword evidence="6" id="KW-1185">Reference proteome</keyword>
<name>A0ABP6C8L6_9ACTN</name>
<dbReference type="InterPro" id="IPR018060">
    <property type="entry name" value="HTH_AraC"/>
</dbReference>
<feature type="domain" description="HTH araC/xylS-type" evidence="4">
    <location>
        <begin position="228"/>
        <end position="330"/>
    </location>
</feature>
<gene>
    <name evidence="5" type="ORF">GCM10009863_21680</name>
</gene>
<sequence length="330" mass="36490">MNTPAADDSRMRMLVRSDDLDETREMISTAYSPYELRALERPQDFSAWYAEGGFPGITLSALGYGTETLVAPEPLTSYLLVCQVHQGRIRLESAERREEQFVAPGQTYVMDPHQRLRVYWAPGTRVTTIRLARDLAERAAGDALGREEPARAMFALGGTISQAAAESWAGISATIHREVMSGGVARTSPLVASQLAQTAAATLMATHRLVQGSEPVRYAGNVAHPAVRRAIQLIEERSDQPLTLSDLAVAARCSPRALQEAFQRYVGRTPLAYLREVRLERAHHDLVAADADGPVTVAEIAFRWGFSNLGRFANWYRRRYGHAPSLTLRT</sequence>
<proteinExistence type="predicted"/>
<evidence type="ECO:0000313" key="6">
    <source>
        <dbReference type="Proteomes" id="UP001501447"/>
    </source>
</evidence>
<dbReference type="PANTHER" id="PTHR46796">
    <property type="entry name" value="HTH-TYPE TRANSCRIPTIONAL ACTIVATOR RHAS-RELATED"/>
    <property type="match status" value="1"/>
</dbReference>
<evidence type="ECO:0000313" key="5">
    <source>
        <dbReference type="EMBL" id="GAA2607930.1"/>
    </source>
</evidence>
<dbReference type="Gene3D" id="1.10.10.60">
    <property type="entry name" value="Homeodomain-like"/>
    <property type="match status" value="1"/>
</dbReference>
<evidence type="ECO:0000256" key="3">
    <source>
        <dbReference type="ARBA" id="ARBA00023163"/>
    </source>
</evidence>
<dbReference type="EMBL" id="BAAARJ010000006">
    <property type="protein sequence ID" value="GAA2607930.1"/>
    <property type="molecule type" value="Genomic_DNA"/>
</dbReference>
<dbReference type="Proteomes" id="UP001501447">
    <property type="component" value="Unassembled WGS sequence"/>
</dbReference>
<reference evidence="6" key="1">
    <citation type="journal article" date="2019" name="Int. J. Syst. Evol. Microbiol.">
        <title>The Global Catalogue of Microorganisms (GCM) 10K type strain sequencing project: providing services to taxonomists for standard genome sequencing and annotation.</title>
        <authorList>
            <consortium name="The Broad Institute Genomics Platform"/>
            <consortium name="The Broad Institute Genome Sequencing Center for Infectious Disease"/>
            <person name="Wu L."/>
            <person name="Ma J."/>
        </authorList>
    </citation>
    <scope>NUCLEOTIDE SEQUENCE [LARGE SCALE GENOMIC DNA]</scope>
    <source>
        <strain evidence="6">JCM 16373</strain>
    </source>
</reference>
<dbReference type="SMART" id="SM00342">
    <property type="entry name" value="HTH_ARAC"/>
    <property type="match status" value="1"/>
</dbReference>
<comment type="caution">
    <text evidence="5">The sequence shown here is derived from an EMBL/GenBank/DDBJ whole genome shotgun (WGS) entry which is preliminary data.</text>
</comment>
<dbReference type="Pfam" id="PF14525">
    <property type="entry name" value="AraC_binding_2"/>
    <property type="match status" value="1"/>
</dbReference>